<proteinExistence type="predicted"/>
<feature type="chain" id="PRO_5015765015" evidence="1">
    <location>
        <begin position="22"/>
        <end position="215"/>
    </location>
</feature>
<sequence length="215" mass="23271">MTYKVLLSLVLCFSAAQSALADTVFSGYWHLAGQGERIYLNDPPFDEPRLFMLSCTEIVDGQYAEFAVTTDQNSVIAKIGEGTSAFVSARQISLTQSRPGQPKSCTWEIRNTQTVPFEQFTWSAPVQKQLLLGHFQEPTEFVFSFESKGSGCGDPKLTLTVDGKTVDTPAGQPQFFAPSSSFIGKGKTISMLALGTCPASELITGRFAITGTASQ</sequence>
<gene>
    <name evidence="2" type="ORF">CLV41_1011121</name>
</gene>
<evidence type="ECO:0000256" key="1">
    <source>
        <dbReference type="SAM" id="SignalP"/>
    </source>
</evidence>
<dbReference type="Proteomes" id="UP000236959">
    <property type="component" value="Unassembled WGS sequence"/>
</dbReference>
<keyword evidence="1" id="KW-0732">Signal</keyword>
<organism evidence="2 3">
    <name type="scientific">Roseibium marinum</name>
    <dbReference type="NCBI Taxonomy" id="281252"/>
    <lineage>
        <taxon>Bacteria</taxon>
        <taxon>Pseudomonadati</taxon>
        <taxon>Pseudomonadota</taxon>
        <taxon>Alphaproteobacteria</taxon>
        <taxon>Hyphomicrobiales</taxon>
        <taxon>Stappiaceae</taxon>
        <taxon>Roseibium</taxon>
    </lineage>
</organism>
<comment type="caution">
    <text evidence="2">The sequence shown here is derived from an EMBL/GenBank/DDBJ whole genome shotgun (WGS) entry which is preliminary data.</text>
</comment>
<keyword evidence="3" id="KW-1185">Reference proteome</keyword>
<dbReference type="AlphaFoldDB" id="A0A2S3V4F8"/>
<evidence type="ECO:0000313" key="3">
    <source>
        <dbReference type="Proteomes" id="UP000236959"/>
    </source>
</evidence>
<dbReference type="RefSeq" id="WP_146048510.1">
    <property type="nucleotide sequence ID" value="NZ_PPCN01000001.1"/>
</dbReference>
<dbReference type="EMBL" id="PPCN01000001">
    <property type="protein sequence ID" value="POF34663.1"/>
    <property type="molecule type" value="Genomic_DNA"/>
</dbReference>
<name>A0A2S3V4F8_9HYPH</name>
<accession>A0A2S3V4F8</accession>
<evidence type="ECO:0000313" key="2">
    <source>
        <dbReference type="EMBL" id="POF34663.1"/>
    </source>
</evidence>
<protein>
    <submittedName>
        <fullName evidence="2">Uncharacterized protein</fullName>
    </submittedName>
</protein>
<feature type="signal peptide" evidence="1">
    <location>
        <begin position="1"/>
        <end position="21"/>
    </location>
</feature>
<reference evidence="2 3" key="1">
    <citation type="submission" date="2018-01" db="EMBL/GenBank/DDBJ databases">
        <title>Genomic Encyclopedia of Archaeal and Bacterial Type Strains, Phase II (KMG-II): from individual species to whole genera.</title>
        <authorList>
            <person name="Goeker M."/>
        </authorList>
    </citation>
    <scope>NUCLEOTIDE SEQUENCE [LARGE SCALE GENOMIC DNA]</scope>
    <source>
        <strain evidence="2 3">DSM 17023</strain>
    </source>
</reference>